<evidence type="ECO:0000256" key="1">
    <source>
        <dbReference type="SAM" id="MobiDB-lite"/>
    </source>
</evidence>
<dbReference type="EMBL" id="CAJJDM010000068">
    <property type="protein sequence ID" value="CAD8081920.1"/>
    <property type="molecule type" value="Genomic_DNA"/>
</dbReference>
<dbReference type="OMA" id="LMINIHT"/>
<feature type="region of interest" description="Disordered" evidence="1">
    <location>
        <begin position="1"/>
        <end position="49"/>
    </location>
</feature>
<evidence type="ECO:0000313" key="2">
    <source>
        <dbReference type="EMBL" id="CAD8081920.1"/>
    </source>
</evidence>
<accession>A0A8S1MNW7</accession>
<organism evidence="2 3">
    <name type="scientific">Paramecium primaurelia</name>
    <dbReference type="NCBI Taxonomy" id="5886"/>
    <lineage>
        <taxon>Eukaryota</taxon>
        <taxon>Sar</taxon>
        <taxon>Alveolata</taxon>
        <taxon>Ciliophora</taxon>
        <taxon>Intramacronucleata</taxon>
        <taxon>Oligohymenophorea</taxon>
        <taxon>Peniculida</taxon>
        <taxon>Parameciidae</taxon>
        <taxon>Paramecium</taxon>
    </lineage>
</organism>
<dbReference type="Proteomes" id="UP000688137">
    <property type="component" value="Unassembled WGS sequence"/>
</dbReference>
<proteinExistence type="predicted"/>
<evidence type="ECO:0000313" key="3">
    <source>
        <dbReference type="Proteomes" id="UP000688137"/>
    </source>
</evidence>
<comment type="caution">
    <text evidence="2">The sequence shown here is derived from an EMBL/GenBank/DDBJ whole genome shotgun (WGS) entry which is preliminary data.</text>
</comment>
<sequence>MKRASSLTKQSTQTSKISTQTSFKQNQKFSSVKSKYKEPKKIPGATPYDPTNSSGKLSAITQNLFRIVITFSISNFAEYINLKQVCSRFYYELESNIHNFQYLNPLQYQNIKQIVEQLKVIYFNQQINRYTTFHEKMNSMFQYGATKLNLPDKLVESLQIQIQSARVNKKQFTPQILFRKLNFASHLYFKILLDGVPINMKSDTYDSIQVYFKIESKYLNLSKEFTKNYECQEILKKSINQKAFTYMTDGHYLFTYFENDKQMLYILWENSTVDLMYYFWKQLKQKYFWVNKVLIQKQYKSIMESRSKQNIQNQRALSESKQKSQVDEDSDDEYISFQQQKQTTLTLPQIKSPQQQQQQQQQQLPPKPKKKVSTFLKTKVIQNKIQYASMKDYMYDQQDFELMINIHTGIKGQNLFYFVDTKAMPKLDEDCLYFTYKMKEHINLSYKFYLDNKLGMKEVVENLFLCDITFKDRDDFRIIFSGFVQMFNEDTTSVAKQYDVSYMDIKEWRSLKLWDENRFELVILFGTQPSVIKLLELKLMDIN</sequence>
<dbReference type="AlphaFoldDB" id="A0A8S1MNW7"/>
<feature type="region of interest" description="Disordered" evidence="1">
    <location>
        <begin position="310"/>
        <end position="329"/>
    </location>
</feature>
<feature type="compositionally biased region" description="Low complexity" evidence="1">
    <location>
        <begin position="348"/>
        <end position="364"/>
    </location>
</feature>
<protein>
    <submittedName>
        <fullName evidence="2">Uncharacterized protein</fullName>
    </submittedName>
</protein>
<reference evidence="2" key="1">
    <citation type="submission" date="2021-01" db="EMBL/GenBank/DDBJ databases">
        <authorList>
            <consortium name="Genoscope - CEA"/>
            <person name="William W."/>
        </authorList>
    </citation>
    <scope>NUCLEOTIDE SEQUENCE</scope>
</reference>
<feature type="compositionally biased region" description="Low complexity" evidence="1">
    <location>
        <begin position="1"/>
        <end position="25"/>
    </location>
</feature>
<gene>
    <name evidence="2" type="ORF">PPRIM_AZ9-3.1.T0660236</name>
</gene>
<feature type="region of interest" description="Disordered" evidence="1">
    <location>
        <begin position="348"/>
        <end position="371"/>
    </location>
</feature>
<name>A0A8S1MNW7_PARPR</name>
<keyword evidence="3" id="KW-1185">Reference proteome</keyword>